<evidence type="ECO:0000313" key="2">
    <source>
        <dbReference type="EMBL" id="KAK9090990.1"/>
    </source>
</evidence>
<feature type="signal peptide" evidence="1">
    <location>
        <begin position="1"/>
        <end position="16"/>
    </location>
</feature>
<keyword evidence="1" id="KW-0732">Signal</keyword>
<comment type="caution">
    <text evidence="2">The sequence shown here is derived from an EMBL/GenBank/DDBJ whole genome shotgun (WGS) entry which is preliminary data.</text>
</comment>
<organism evidence="2 3">
    <name type="scientific">Stephania japonica</name>
    <dbReference type="NCBI Taxonomy" id="461633"/>
    <lineage>
        <taxon>Eukaryota</taxon>
        <taxon>Viridiplantae</taxon>
        <taxon>Streptophyta</taxon>
        <taxon>Embryophyta</taxon>
        <taxon>Tracheophyta</taxon>
        <taxon>Spermatophyta</taxon>
        <taxon>Magnoliopsida</taxon>
        <taxon>Ranunculales</taxon>
        <taxon>Menispermaceae</taxon>
        <taxon>Menispermoideae</taxon>
        <taxon>Cissampelideae</taxon>
        <taxon>Stephania</taxon>
    </lineage>
</organism>
<evidence type="ECO:0000256" key="1">
    <source>
        <dbReference type="SAM" id="SignalP"/>
    </source>
</evidence>
<feature type="chain" id="PRO_5042856286" description="Retrotransposon gag domain-containing protein" evidence="1">
    <location>
        <begin position="17"/>
        <end position="138"/>
    </location>
</feature>
<evidence type="ECO:0000313" key="3">
    <source>
        <dbReference type="Proteomes" id="UP001417504"/>
    </source>
</evidence>
<sequence length="138" mass="15803">MFLSKTVVLLPVQAEAVPIAPIVQTDIVLAPVAEAGIRATTEARQLREFKRHNLKEFFGGTNLVAAEMFLKSHKKVHSIIMTEEHMRASISSSMLFREADDWWTTIVSTRGFPKDWIEFKTQFNLKYFPPIVLKAKRN</sequence>
<reference evidence="2 3" key="1">
    <citation type="submission" date="2024-01" db="EMBL/GenBank/DDBJ databases">
        <title>Genome assemblies of Stephania.</title>
        <authorList>
            <person name="Yang L."/>
        </authorList>
    </citation>
    <scope>NUCLEOTIDE SEQUENCE [LARGE SCALE GENOMIC DNA]</scope>
    <source>
        <strain evidence="2">QJT</strain>
        <tissue evidence="2">Leaf</tissue>
    </source>
</reference>
<gene>
    <name evidence="2" type="ORF">Sjap_024167</name>
</gene>
<proteinExistence type="predicted"/>
<evidence type="ECO:0008006" key="4">
    <source>
        <dbReference type="Google" id="ProtNLM"/>
    </source>
</evidence>
<keyword evidence="3" id="KW-1185">Reference proteome</keyword>
<dbReference type="Proteomes" id="UP001417504">
    <property type="component" value="Unassembled WGS sequence"/>
</dbReference>
<protein>
    <recommendedName>
        <fullName evidence="4">Retrotransposon gag domain-containing protein</fullName>
    </recommendedName>
</protein>
<dbReference type="EMBL" id="JBBNAE010000010">
    <property type="protein sequence ID" value="KAK9090990.1"/>
    <property type="molecule type" value="Genomic_DNA"/>
</dbReference>
<dbReference type="AlphaFoldDB" id="A0AAP0HPW3"/>
<accession>A0AAP0HPW3</accession>
<name>A0AAP0HPW3_9MAGN</name>